<dbReference type="PROSITE" id="PS50002">
    <property type="entry name" value="SH3"/>
    <property type="match status" value="1"/>
</dbReference>
<evidence type="ECO:0000256" key="2">
    <source>
        <dbReference type="PROSITE-ProRule" id="PRU00192"/>
    </source>
</evidence>
<keyword evidence="1 2" id="KW-0728">SH3 domain</keyword>
<sequence length="1308" mass="141147">TYRKPYNCLPASLRSQTTQALYSPPPRSILQADDAPCRAPHSTKRAVVDLRPSTYCTFVLHTATRPEQSSLDPSLGQHLSCKRASRGSIKSKMAAPFKVKAIYEYSSPHEDDLNFAIDQVITVTDVEDDDWYGGEYLDDQGVKQEGIFPRNFVEKFEPTAPPRPSRTRTKKEPETAHPTEDIASPPPLPVQQAPPPVPAPEPEPEIEEAHEPVQKHAAHQPAAPAVPEPAPPKPAPVATPRPPSAPKPVEPPSPAPASPKPKPSGPPPVSDKPKPSSFKDRIAAFNKPAAPPVAPFKPSGLAGSGTGFIKKPFVAPPPSRNAFIPPPQQTPTAKVYRRDEDPEIKEREAETQGQAERAGLVPTEAQGEEAEDRPKPTSLKERIALLQKQQQEQAARHADAAAKKEKPKKPVKKRESIGHVEAPAETEASPQEPPTPLEHKETQDTEVRTSTDEPQTTRMPPPPRRKSSKGPAVEHVHDGNEADMSGAGDTTEGNDDIMEREDSDSISKIAPRTPSLPIHAGPPSEAPKKQESDEGAEEEEEEEDVDPEVRRREELRARMAKMSGGMGFHGMFGGPMSAPAPPPKKKKAPPPKPERTSIDESIEAASPTSQGAPPVPAMMPLPGFGGPSKPEEPAHSEVEHEPAGRAPPPPAPSQPPRAPETAETPKDDEDSEVTPAPHSAPSIPPREPAGAPPVPGSRGAPPPVPSDSRPPPAPPADAKSQSDGSESGDELSGGRDSDREAPTVTARSPPMLPPPVQPPHLPSRSPPLSPTREDFSPTSPGSNASNRLSRLPPPIPGSAPAPPNQSRPPPPPPPGGPRRQSTQDFQTQPRGPAQAGEEQAEELTEYEGDYDTDIASSVPHKDALKSHARGSSLDDNTLLSPLSDAPANIPPPVPSAAAPRAVPPPPPPAGPSQSSPENKRQSVDIPRAAPPPAPADRRPSVDVPRAAPPPPPSANFLPPLPPQSPRPDEDYDPYNYSAPPGGHAYAPRTPKIEEEADFPPSASVTSPIDRRPPPPAVPGRTSNRQSLDISRAAAGNRRSMDIHRPSMSMESGFIANDMDLAIQSGWWKQANQVPPVLQGRKDIYFEAEETTSTNEGQQTTITREISILYQDYSQTCLTVRYDPYDPSDVQLEQRHEPPPRPLRQDQMEEYYERFGRQISTAVASKKDSVVADGTPQGLVLELLKPYKDVLSPVGTRAYGALVYSNMANASTQQNDMIRAGDIMTIRNAKFQGKHGPMHAKYSAEVGKPDHVAVVAEWDGTKKKVRAWEQGRESKKVKVESFKLDDLRSGEVKIWRAMPRSWVGWNSQS</sequence>
<dbReference type="SMART" id="SM00326">
    <property type="entry name" value="SH3"/>
    <property type="match status" value="1"/>
</dbReference>
<dbReference type="CDD" id="cd11887">
    <property type="entry name" value="SH3_Bbc1"/>
    <property type="match status" value="1"/>
</dbReference>
<feature type="compositionally biased region" description="Acidic residues" evidence="3">
    <location>
        <begin position="492"/>
        <end position="504"/>
    </location>
</feature>
<feature type="compositionally biased region" description="Pro residues" evidence="3">
    <location>
        <begin position="682"/>
        <end position="715"/>
    </location>
</feature>
<feature type="compositionally biased region" description="Basic and acidic residues" evidence="3">
    <location>
        <begin position="732"/>
        <end position="741"/>
    </location>
</feature>
<feature type="compositionally biased region" description="Pro residues" evidence="3">
    <location>
        <begin position="184"/>
        <end position="201"/>
    </location>
</feature>
<feature type="compositionally biased region" description="Basic and acidic residues" evidence="3">
    <location>
        <begin position="271"/>
        <end position="282"/>
    </location>
</feature>
<evidence type="ECO:0000256" key="3">
    <source>
        <dbReference type="SAM" id="MobiDB-lite"/>
    </source>
</evidence>
<feature type="compositionally biased region" description="Basic and acidic residues" evidence="3">
    <location>
        <begin position="547"/>
        <end position="557"/>
    </location>
</feature>
<feature type="region of interest" description="Disordered" evidence="3">
    <location>
        <begin position="151"/>
        <end position="1037"/>
    </location>
</feature>
<dbReference type="SUPFAM" id="SSF50044">
    <property type="entry name" value="SH3-domain"/>
    <property type="match status" value="1"/>
</dbReference>
<accession>A0A4E9DL36</accession>
<feature type="compositionally biased region" description="Basic and acidic residues" evidence="3">
    <location>
        <begin position="394"/>
        <end position="404"/>
    </location>
</feature>
<dbReference type="Gene3D" id="2.30.30.40">
    <property type="entry name" value="SH3 Domains"/>
    <property type="match status" value="1"/>
</dbReference>
<dbReference type="InterPro" id="IPR001452">
    <property type="entry name" value="SH3_domain"/>
</dbReference>
<organism evidence="5">
    <name type="scientific">Gibberella zeae</name>
    <name type="common">Wheat head blight fungus</name>
    <name type="synonym">Fusarium graminearum</name>
    <dbReference type="NCBI Taxonomy" id="5518"/>
    <lineage>
        <taxon>Eukaryota</taxon>
        <taxon>Fungi</taxon>
        <taxon>Dikarya</taxon>
        <taxon>Ascomycota</taxon>
        <taxon>Pezizomycotina</taxon>
        <taxon>Sordariomycetes</taxon>
        <taxon>Hypocreomycetidae</taxon>
        <taxon>Hypocreales</taxon>
        <taxon>Nectriaceae</taxon>
        <taxon>Fusarium</taxon>
    </lineage>
</organism>
<feature type="compositionally biased region" description="Pro residues" evidence="3">
    <location>
        <begin position="750"/>
        <end position="769"/>
    </location>
</feature>
<feature type="compositionally biased region" description="Pro residues" evidence="3">
    <location>
        <begin position="645"/>
        <end position="658"/>
    </location>
</feature>
<feature type="compositionally biased region" description="Acidic residues" evidence="3">
    <location>
        <begin position="838"/>
        <end position="852"/>
    </location>
</feature>
<evidence type="ECO:0000256" key="1">
    <source>
        <dbReference type="ARBA" id="ARBA00022443"/>
    </source>
</evidence>
<feature type="compositionally biased region" description="Basic and acidic residues" evidence="3">
    <location>
        <begin position="170"/>
        <end position="180"/>
    </location>
</feature>
<feature type="compositionally biased region" description="Pro residues" evidence="3">
    <location>
        <begin position="791"/>
        <end position="816"/>
    </location>
</feature>
<feature type="compositionally biased region" description="Basic and acidic residues" evidence="3">
    <location>
        <begin position="437"/>
        <end position="451"/>
    </location>
</feature>
<feature type="domain" description="SH3" evidence="4">
    <location>
        <begin position="94"/>
        <end position="158"/>
    </location>
</feature>
<feature type="compositionally biased region" description="Acidic residues" evidence="3">
    <location>
        <begin position="533"/>
        <end position="546"/>
    </location>
</feature>
<dbReference type="PANTHER" id="PTHR45929:SF6">
    <property type="entry name" value="SH3 DOMAIN PROTEIN (AFU_ORTHOLOGUE AFUA_2G10320)"/>
    <property type="match status" value="1"/>
</dbReference>
<dbReference type="PRINTS" id="PR01217">
    <property type="entry name" value="PRICHEXTENSN"/>
</dbReference>
<feature type="compositionally biased region" description="Polar residues" evidence="3">
    <location>
        <begin position="776"/>
        <end position="788"/>
    </location>
</feature>
<dbReference type="PANTHER" id="PTHR45929">
    <property type="entry name" value="JAK PATHWAY SIGNAL TRANSDUCTION ADAPTOR MOLECULE"/>
    <property type="match status" value="1"/>
</dbReference>
<feature type="compositionally biased region" description="Basic and acidic residues" evidence="3">
    <location>
        <begin position="372"/>
        <end position="383"/>
    </location>
</feature>
<dbReference type="InterPro" id="IPR035552">
    <property type="entry name" value="Mti1_SH3"/>
</dbReference>
<dbReference type="Pfam" id="PF00018">
    <property type="entry name" value="SH3_1"/>
    <property type="match status" value="1"/>
</dbReference>
<feature type="compositionally biased region" description="Pro residues" evidence="3">
    <location>
        <begin position="901"/>
        <end position="910"/>
    </location>
</feature>
<gene>
    <name evidence="5" type="ORF">FUG_LOCUS18809</name>
</gene>
<feature type="compositionally biased region" description="Pro residues" evidence="3">
    <location>
        <begin position="946"/>
        <end position="965"/>
    </location>
</feature>
<dbReference type="InterPro" id="IPR050670">
    <property type="entry name" value="STAM"/>
</dbReference>
<name>A0A4E9DL36_GIBZA</name>
<evidence type="ECO:0000313" key="5">
    <source>
        <dbReference type="EMBL" id="VIO52384.1"/>
    </source>
</evidence>
<dbReference type="InterPro" id="IPR057402">
    <property type="entry name" value="AIM3_BBC1_C"/>
</dbReference>
<proteinExistence type="predicted"/>
<protein>
    <recommendedName>
        <fullName evidence="4">SH3 domain-containing protein</fullName>
    </recommendedName>
</protein>
<feature type="compositionally biased region" description="Basic and acidic residues" evidence="3">
    <location>
        <begin position="629"/>
        <end position="643"/>
    </location>
</feature>
<evidence type="ECO:0000259" key="4">
    <source>
        <dbReference type="PROSITE" id="PS50002"/>
    </source>
</evidence>
<feature type="compositionally biased region" description="Low complexity" evidence="3">
    <location>
        <begin position="716"/>
        <end position="725"/>
    </location>
</feature>
<feature type="compositionally biased region" description="Pro residues" evidence="3">
    <location>
        <begin position="314"/>
        <end position="329"/>
    </location>
</feature>
<dbReference type="InterPro" id="IPR036028">
    <property type="entry name" value="SH3-like_dom_sf"/>
</dbReference>
<feature type="compositionally biased region" description="Pro residues" evidence="3">
    <location>
        <begin position="224"/>
        <end position="270"/>
    </location>
</feature>
<reference evidence="5" key="1">
    <citation type="submission" date="2019-04" db="EMBL/GenBank/DDBJ databases">
        <authorList>
            <person name="Melise S."/>
            <person name="Noan J."/>
            <person name="Okalmin O."/>
        </authorList>
    </citation>
    <scope>NUCLEOTIDE SEQUENCE</scope>
    <source>
        <strain evidence="5">FN9</strain>
    </source>
</reference>
<feature type="non-terminal residue" evidence="5">
    <location>
        <position position="1"/>
    </location>
</feature>
<dbReference type="EMBL" id="CAAKMV010000022">
    <property type="protein sequence ID" value="VIO52384.1"/>
    <property type="molecule type" value="Genomic_DNA"/>
</dbReference>
<feature type="compositionally biased region" description="Low complexity" evidence="3">
    <location>
        <begin position="384"/>
        <end position="393"/>
    </location>
</feature>
<feature type="compositionally biased region" description="Gly residues" evidence="3">
    <location>
        <begin position="564"/>
        <end position="573"/>
    </location>
</feature>
<dbReference type="Pfam" id="PF25459">
    <property type="entry name" value="AIM3_BBC1_C"/>
    <property type="match status" value="1"/>
</dbReference>
<feature type="compositionally biased region" description="Basic and acidic residues" evidence="3">
    <location>
        <begin position="336"/>
        <end position="350"/>
    </location>
</feature>